<dbReference type="SUPFAM" id="SSF53756">
    <property type="entry name" value="UDP-Glycosyltransferase/glycogen phosphorylase"/>
    <property type="match status" value="1"/>
</dbReference>
<dbReference type="EMBL" id="JBJUIK010000007">
    <property type="protein sequence ID" value="KAL3523623.1"/>
    <property type="molecule type" value="Genomic_DNA"/>
</dbReference>
<dbReference type="AlphaFoldDB" id="A0ABD3A1J8"/>
<keyword evidence="1" id="KW-0808">Transferase</keyword>
<name>A0ABD3A1J8_9GENT</name>
<organism evidence="2 3">
    <name type="scientific">Cinchona calisaya</name>
    <dbReference type="NCBI Taxonomy" id="153742"/>
    <lineage>
        <taxon>Eukaryota</taxon>
        <taxon>Viridiplantae</taxon>
        <taxon>Streptophyta</taxon>
        <taxon>Embryophyta</taxon>
        <taxon>Tracheophyta</taxon>
        <taxon>Spermatophyta</taxon>
        <taxon>Magnoliopsida</taxon>
        <taxon>eudicotyledons</taxon>
        <taxon>Gunneridae</taxon>
        <taxon>Pentapetalae</taxon>
        <taxon>asterids</taxon>
        <taxon>lamiids</taxon>
        <taxon>Gentianales</taxon>
        <taxon>Rubiaceae</taxon>
        <taxon>Cinchonoideae</taxon>
        <taxon>Cinchoneae</taxon>
        <taxon>Cinchona</taxon>
    </lineage>
</organism>
<dbReference type="InterPro" id="IPR002213">
    <property type="entry name" value="UDP_glucos_trans"/>
</dbReference>
<dbReference type="Gene3D" id="3.40.50.2000">
    <property type="entry name" value="Glycogen Phosphorylase B"/>
    <property type="match status" value="3"/>
</dbReference>
<proteinExistence type="predicted"/>
<accession>A0ABD3A1J8</accession>
<dbReference type="GO" id="GO:0008194">
    <property type="term" value="F:UDP-glycosyltransferase activity"/>
    <property type="evidence" value="ECO:0007669"/>
    <property type="project" value="UniProtKB-ARBA"/>
</dbReference>
<evidence type="ECO:0000313" key="2">
    <source>
        <dbReference type="EMBL" id="KAL3523623.1"/>
    </source>
</evidence>
<keyword evidence="3" id="KW-1185">Reference proteome</keyword>
<evidence type="ECO:0000313" key="3">
    <source>
        <dbReference type="Proteomes" id="UP001630127"/>
    </source>
</evidence>
<comment type="caution">
    <text evidence="2">The sequence shown here is derived from an EMBL/GenBank/DDBJ whole genome shotgun (WGS) entry which is preliminary data.</text>
</comment>
<dbReference type="CDD" id="cd03784">
    <property type="entry name" value="GT1_Gtf-like"/>
    <property type="match status" value="1"/>
</dbReference>
<evidence type="ECO:0000256" key="1">
    <source>
        <dbReference type="ARBA" id="ARBA00022679"/>
    </source>
</evidence>
<reference evidence="2 3" key="1">
    <citation type="submission" date="2024-11" db="EMBL/GenBank/DDBJ databases">
        <title>A near-complete genome assembly of Cinchona calisaya.</title>
        <authorList>
            <person name="Lian D.C."/>
            <person name="Zhao X.W."/>
            <person name="Wei L."/>
        </authorList>
    </citation>
    <scope>NUCLEOTIDE SEQUENCE [LARGE SCALE GENOMIC DNA]</scope>
    <source>
        <tissue evidence="2">Nenye</tissue>
    </source>
</reference>
<sequence>MEGANSMAMNNNSANYSTPLRIVMFPWLAYGHISPFLELAKKLITHRGIHIYLCSTPINLKFISKKLITANKELYSPSKIELVEYNLPNLPELPPHYHTTNGLPIHLNSTLIKALKMSESQLHNIINSLRPNLVIFDAFLTSLSISPSKLQIKNILSLLFCIYSAAFLSYASHSVLNPRSDYPFPDIYYREFEQLDKNNDNMNDYDHVKMPNALPMLVNTSRVGREINKEGDIELINWLDQKSGYSTVFASFGSEYFLTDEEIEEIAFGLELSNVNFIWALSVEFGVPIIAMPMNYEQPLNARVMVENGVAVEIVRDECGKLERGEIAKVIRDMVLGGLGIPMRQKMKDFSKNMKLSEKEDLEGLVRMIVQLSNKCSKFYC</sequence>
<dbReference type="GO" id="GO:1901135">
    <property type="term" value="P:carbohydrate derivative metabolic process"/>
    <property type="evidence" value="ECO:0007669"/>
    <property type="project" value="UniProtKB-ARBA"/>
</dbReference>
<dbReference type="Proteomes" id="UP001630127">
    <property type="component" value="Unassembled WGS sequence"/>
</dbReference>
<gene>
    <name evidence="2" type="ORF">ACH5RR_016457</name>
</gene>
<dbReference type="PANTHER" id="PTHR48044">
    <property type="entry name" value="GLYCOSYLTRANSFERASE"/>
    <property type="match status" value="1"/>
</dbReference>
<dbReference type="PANTHER" id="PTHR48044:SF14">
    <property type="entry name" value="GLYCOSYLTRANSFERASE"/>
    <property type="match status" value="1"/>
</dbReference>
<protein>
    <submittedName>
        <fullName evidence="2">Uncharacterized protein</fullName>
    </submittedName>
</protein>